<keyword evidence="2" id="KW-0560">Oxidoreductase</keyword>
<dbReference type="Pfam" id="PF00724">
    <property type="entry name" value="Oxidored_FMN"/>
    <property type="match status" value="1"/>
</dbReference>
<evidence type="ECO:0000313" key="5">
    <source>
        <dbReference type="EMBL" id="AYM54143.1"/>
    </source>
</evidence>
<dbReference type="GO" id="GO:0010181">
    <property type="term" value="F:FMN binding"/>
    <property type="evidence" value="ECO:0007669"/>
    <property type="project" value="InterPro"/>
</dbReference>
<proteinExistence type="predicted"/>
<feature type="region of interest" description="Disordered" evidence="3">
    <location>
        <begin position="111"/>
        <end position="135"/>
    </location>
</feature>
<dbReference type="Gene3D" id="3.20.20.70">
    <property type="entry name" value="Aldolase class I"/>
    <property type="match status" value="1"/>
</dbReference>
<dbReference type="GO" id="GO:0016491">
    <property type="term" value="F:oxidoreductase activity"/>
    <property type="evidence" value="ECO:0007669"/>
    <property type="project" value="UniProtKB-KW"/>
</dbReference>
<evidence type="ECO:0000256" key="3">
    <source>
        <dbReference type="SAM" id="MobiDB-lite"/>
    </source>
</evidence>
<feature type="domain" description="NADH:flavin oxidoreductase/NADH oxidase N-terminal" evidence="4">
    <location>
        <begin position="9"/>
        <end position="326"/>
    </location>
</feature>
<evidence type="ECO:0000259" key="4">
    <source>
        <dbReference type="Pfam" id="PF00724"/>
    </source>
</evidence>
<dbReference type="InterPro" id="IPR001155">
    <property type="entry name" value="OxRdtase_FMN_N"/>
</dbReference>
<name>A0A3S5GY21_9BACT</name>
<dbReference type="EMBL" id="MH908917">
    <property type="protein sequence ID" value="AYM54143.1"/>
    <property type="molecule type" value="Genomic_DNA"/>
</dbReference>
<dbReference type="InterPro" id="IPR013785">
    <property type="entry name" value="Aldolase_TIM"/>
</dbReference>
<organism evidence="5">
    <name type="scientific">Chondromyces catenulatus</name>
    <dbReference type="NCBI Taxonomy" id="1653841"/>
    <lineage>
        <taxon>Bacteria</taxon>
        <taxon>Pseudomonadati</taxon>
        <taxon>Myxococcota</taxon>
        <taxon>Polyangia</taxon>
        <taxon>Polyangiales</taxon>
        <taxon>Polyangiaceae</taxon>
        <taxon>Chondromyces</taxon>
    </lineage>
</organism>
<accession>A0A3S5GY21</accession>
<dbReference type="PANTHER" id="PTHR43656">
    <property type="entry name" value="BINDING OXIDOREDUCTASE, PUTATIVE (AFU_ORTHOLOGUE AFUA_2G08260)-RELATED"/>
    <property type="match status" value="1"/>
</dbReference>
<sequence length="365" mass="39099">MKTFQHGFQFNNGVELKNRVLLAPLTNTQSHEDGTLGDDELRWLEAHAKGGFGGVITAASHVQETAKGYPGQLGSFSDIHIPGLRRIAEMAKQNAALAILQLIHGGRRSPSALTGVQPTSASAVESSYPGSETPRALTEPEIEQIIAAFAAAAGRAHAAGMTGIELHGANGYLFTQFHSTETNHRGDQWGGSNFNRTRLLRETVAAIRKVVPASFLVGVRVLAEHSAAERGFDIDESAELIGWLSELGTSYIHIAQPSFRARSWKYPESEETNLHRLAKVVRNGVAVVAAGGIRVGQDAEDALGAGADLVAVGKAAITTPDWPVKALDDGFSPSQFPLTEAELKAAGITRELIRYLRMINLVKEA</sequence>
<feature type="compositionally biased region" description="Polar residues" evidence="3">
    <location>
        <begin position="111"/>
        <end position="130"/>
    </location>
</feature>
<dbReference type="SUPFAM" id="SSF51395">
    <property type="entry name" value="FMN-linked oxidoreductases"/>
    <property type="match status" value="1"/>
</dbReference>
<reference evidence="5" key="1">
    <citation type="journal article" date="2018" name="J. Ind. Microbiol. Biotechnol.">
        <title>Genome mining reveals uncommon alkylpyrones as type III PKS products from myxobacteria.</title>
        <authorList>
            <person name="Hug J.J."/>
            <person name="Panter F."/>
            <person name="Krug D."/>
            <person name="Muller R."/>
        </authorList>
    </citation>
    <scope>NUCLEOTIDE SEQUENCE</scope>
    <source>
        <strain evidence="5">Sp. MSr9030</strain>
    </source>
</reference>
<protein>
    <submittedName>
        <fullName evidence="5">NADH:flavin oxidoreductase/NADH oxidase</fullName>
    </submittedName>
</protein>
<keyword evidence="1" id="KW-0285">Flavoprotein</keyword>
<dbReference type="InterPro" id="IPR051799">
    <property type="entry name" value="NADH_flavin_oxidoreductase"/>
</dbReference>
<evidence type="ECO:0000256" key="2">
    <source>
        <dbReference type="ARBA" id="ARBA00023002"/>
    </source>
</evidence>
<dbReference type="AlphaFoldDB" id="A0A3S5GY21"/>
<evidence type="ECO:0000256" key="1">
    <source>
        <dbReference type="ARBA" id="ARBA00022630"/>
    </source>
</evidence>
<dbReference type="PANTHER" id="PTHR43656:SF2">
    <property type="entry name" value="BINDING OXIDOREDUCTASE, PUTATIVE (AFU_ORTHOLOGUE AFUA_2G08260)-RELATED"/>
    <property type="match status" value="1"/>
</dbReference>